<dbReference type="EMBL" id="QOCS01000006">
    <property type="protein sequence ID" value="RHW48234.1"/>
    <property type="molecule type" value="Genomic_DNA"/>
</dbReference>
<dbReference type="AlphaFoldDB" id="A0A3R6YQ59"/>
<gene>
    <name evidence="1" type="ORF">DS832_02660</name>
</gene>
<name>A0A3R6YQ59_9LACO</name>
<comment type="caution">
    <text evidence="1">The sequence shown here is derived from an EMBL/GenBank/DDBJ whole genome shotgun (WGS) entry which is preliminary data.</text>
</comment>
<evidence type="ECO:0000313" key="1">
    <source>
        <dbReference type="EMBL" id="RHW48234.1"/>
    </source>
</evidence>
<sequence>MQEGIYFPQFWQPEYVEHWINHFINSRLVKPINYHSATPAVLPVDWLRQLYINQHNDFLDLVQLFKLFGIKVKVSKNKGLFNNNSDGQANSVIVDTKNINVQQLCLQHPLLDGLADFEQLLTYDGLFGLVLDYLININPAITMESLLKLCHEYQISVKTPLEIDFLASESKIIKKSQTNKRVEKVVKTRAVQLTNISMARTHLSELKTNKNKLLPNLLIAKNDISKLPVKKIFNKKSYRSLVHSLNKSGIITIDQLTRKNLETIALSLNFNHKKLKKILELFDKNQLKTVSNGRDTNQQFPVKKVPKSTIATKSEELSQAIIKEDQYVFLPLLPIPENIFKNKSIISLSAYQAGFNSYFKNSKLNQHFVHLEGIAEKLTKIVNTNFEEKISLPSADMLRKSLKIEFGEVSNYGQDCEDQLLQRSWLIQEKLVPMNTVKQYIKDFWNTFDDNTLRIVNASLEEEIDTPKIDFKEIDVRDTYRDFSKYFVQWWQAMGLTNKLLIKSKCNRIKLNDEFDSKISLLILREIVANNQDLKNLWT</sequence>
<proteinExistence type="predicted"/>
<evidence type="ECO:0000313" key="2">
    <source>
        <dbReference type="Proteomes" id="UP000284822"/>
    </source>
</evidence>
<organism evidence="1 2">
    <name type="scientific">Bombilactobacillus bombi</name>
    <dbReference type="NCBI Taxonomy" id="1303590"/>
    <lineage>
        <taxon>Bacteria</taxon>
        <taxon>Bacillati</taxon>
        <taxon>Bacillota</taxon>
        <taxon>Bacilli</taxon>
        <taxon>Lactobacillales</taxon>
        <taxon>Lactobacillaceae</taxon>
        <taxon>Bombilactobacillus</taxon>
    </lineage>
</organism>
<dbReference type="Proteomes" id="UP000284822">
    <property type="component" value="Unassembled WGS sequence"/>
</dbReference>
<protein>
    <submittedName>
        <fullName evidence="1">Uncharacterized protein</fullName>
    </submittedName>
</protein>
<reference evidence="1 2" key="1">
    <citation type="submission" date="2018-07" db="EMBL/GenBank/DDBJ databases">
        <title>Genome sequences of six Lactobacillus spp. isolated from bumble bee guts.</title>
        <authorList>
            <person name="Motta E.V.S."/>
            <person name="Moran N.A."/>
        </authorList>
    </citation>
    <scope>NUCLEOTIDE SEQUENCE [LARGE SCALE GENOMIC DNA]</scope>
    <source>
        <strain evidence="1 2">LV-8.1</strain>
    </source>
</reference>
<dbReference type="RefSeq" id="WP_118910223.1">
    <property type="nucleotide sequence ID" value="NZ_QOCS01000006.1"/>
</dbReference>
<accession>A0A3R6YQ59</accession>